<gene>
    <name evidence="5" type="primary">LOC107068712</name>
</gene>
<dbReference type="PANTHER" id="PTHR11161">
    <property type="entry name" value="O-ACYLTRANSFERASE"/>
    <property type="match status" value="1"/>
</dbReference>
<evidence type="ECO:0000313" key="5">
    <source>
        <dbReference type="RefSeq" id="XP_015180902.1"/>
    </source>
</evidence>
<keyword evidence="1" id="KW-1133">Transmembrane helix</keyword>
<feature type="domain" description="Nose resistant-to-fluoxetine protein N-terminal" evidence="3">
    <location>
        <begin position="49"/>
        <end position="200"/>
    </location>
</feature>
<dbReference type="PANTHER" id="PTHR11161:SF72">
    <property type="entry name" value="FI21449P1"/>
    <property type="match status" value="1"/>
</dbReference>
<evidence type="ECO:0000256" key="1">
    <source>
        <dbReference type="SAM" id="Phobius"/>
    </source>
</evidence>
<feature type="signal peptide" evidence="2">
    <location>
        <begin position="1"/>
        <end position="24"/>
    </location>
</feature>
<dbReference type="SMART" id="SM00703">
    <property type="entry name" value="NRF"/>
    <property type="match status" value="1"/>
</dbReference>
<keyword evidence="1" id="KW-0472">Membrane</keyword>
<dbReference type="GeneID" id="107068712"/>
<protein>
    <submittedName>
        <fullName evidence="5">Nose resistant to fluoxetine protein 6-like isoform X1</fullName>
    </submittedName>
</protein>
<proteinExistence type="predicted"/>
<feature type="chain" id="PRO_5046494216" evidence="2">
    <location>
        <begin position="25"/>
        <end position="397"/>
    </location>
</feature>
<evidence type="ECO:0000259" key="3">
    <source>
        <dbReference type="SMART" id="SM00703"/>
    </source>
</evidence>
<dbReference type="InterPro" id="IPR006621">
    <property type="entry name" value="Nose-resist-to-fluoxetine_N"/>
</dbReference>
<name>A0ABM1IL15_POLDO</name>
<evidence type="ECO:0000256" key="2">
    <source>
        <dbReference type="SAM" id="SignalP"/>
    </source>
</evidence>
<dbReference type="InterPro" id="IPR052728">
    <property type="entry name" value="O2_lipid_transport_reg"/>
</dbReference>
<accession>A0ABM1IL15</accession>
<keyword evidence="4" id="KW-1185">Reference proteome</keyword>
<feature type="transmembrane region" description="Helical" evidence="1">
    <location>
        <begin position="316"/>
        <end position="337"/>
    </location>
</feature>
<keyword evidence="1" id="KW-0812">Transmembrane</keyword>
<dbReference type="Proteomes" id="UP000694924">
    <property type="component" value="Unplaced"/>
</dbReference>
<dbReference type="RefSeq" id="XP_015180902.1">
    <property type="nucleotide sequence ID" value="XM_015325416.1"/>
</dbReference>
<dbReference type="Pfam" id="PF20146">
    <property type="entry name" value="NRF"/>
    <property type="match status" value="1"/>
</dbReference>
<reference evidence="5" key="1">
    <citation type="submission" date="2025-08" db="UniProtKB">
        <authorList>
            <consortium name="RefSeq"/>
        </authorList>
    </citation>
    <scope>IDENTIFICATION</scope>
    <source>
        <tissue evidence="5">Whole body</tissue>
    </source>
</reference>
<sequence length="397" mass="46716">MARSGFQFLQYFAVFILFFNYCTAKETKEWRIHTLPVYAMLAYSEILNSTECGKELTEFRQAIDQYLLWSLKVIDASGEPTPGFIYGNNYWLGSKDQCEDVGNRNPFMLSEEMLQNNSKFRHIEDEFPPFEVKFFVANFRHNSTLQYHFVIPDEDLIILGMCLPASCSKDQLFILLEVLMRNRTLFKGELYSADFSLVEVRDLIDDHVWLLSGIFITMTIIVTFTILLVIIGTTYDVLINQKRVKKHYRYIQDCDNLQAIDYPQTQNDNDNRTMTNDNDEIEKLKDHSFFCKILLAFSAYSNSKIIFRMELDNNNVLVIHGLRFFTMIWIIMIHTFFYSRNYYVYELELVLSNRHAILRDFNFPVNLIFNVLQSSSQFVGSVVYLIVNLNNLFSLHL</sequence>
<organism evidence="4 5">
    <name type="scientific">Polistes dominula</name>
    <name type="common">European paper wasp</name>
    <name type="synonym">Vespa dominula</name>
    <dbReference type="NCBI Taxonomy" id="743375"/>
    <lineage>
        <taxon>Eukaryota</taxon>
        <taxon>Metazoa</taxon>
        <taxon>Ecdysozoa</taxon>
        <taxon>Arthropoda</taxon>
        <taxon>Hexapoda</taxon>
        <taxon>Insecta</taxon>
        <taxon>Pterygota</taxon>
        <taxon>Neoptera</taxon>
        <taxon>Endopterygota</taxon>
        <taxon>Hymenoptera</taxon>
        <taxon>Apocrita</taxon>
        <taxon>Aculeata</taxon>
        <taxon>Vespoidea</taxon>
        <taxon>Vespidae</taxon>
        <taxon>Polistinae</taxon>
        <taxon>Polistini</taxon>
        <taxon>Polistes</taxon>
    </lineage>
</organism>
<feature type="transmembrane region" description="Helical" evidence="1">
    <location>
        <begin position="208"/>
        <end position="239"/>
    </location>
</feature>
<keyword evidence="2" id="KW-0732">Signal</keyword>
<evidence type="ECO:0000313" key="4">
    <source>
        <dbReference type="Proteomes" id="UP000694924"/>
    </source>
</evidence>